<sequence>MKQADVLKYEAFTDVPDLGNPAGIVLNGDDYSDEEMQMIAEMAGYNETSFLCKSGEADLKIRYFTPGHEMNLCGHATVASLYALIEKGKLQADQTYQIETKAGILPVKAAERKGRVYITLKQASPQFLPFTGDKEKLAASLGITAEDFHDELPIVYGSTGIWTLIVPLRSLEASRNMVPDNTQFPAILHDLPKASVHPFSLETVHSESDLHGRHFSSPFSGTTEDPVTGTASGVMAAYMRQYGGSGAEWLTIEQGQEIGKDGKVEIRITEEDGEMNIQMTGTAVYAESINLQLP</sequence>
<evidence type="ECO:0000313" key="5">
    <source>
        <dbReference type="Proteomes" id="UP000006562"/>
    </source>
</evidence>
<reference evidence="5" key="2">
    <citation type="journal article" date="2011" name="J. Biotechnol.">
        <title>Genome sequence of B. amyloliquefaciens type strain DSM7(T) reveals differences to plant-associated B. amyloliquefaciens FZB42.</title>
        <authorList>
            <person name="Ruckert C."/>
            <person name="Blom J."/>
            <person name="Chen X."/>
            <person name="Reva O."/>
            <person name="Borriss R."/>
        </authorList>
    </citation>
    <scope>NUCLEOTIDE SEQUENCE [LARGE SCALE GENOMIC DNA]</scope>
    <source>
        <strain evidence="5">DSM 7</strain>
    </source>
</reference>
<comment type="similarity">
    <text evidence="1">Belongs to the PhzF family.</text>
</comment>
<dbReference type="Gene3D" id="3.10.310.10">
    <property type="entry name" value="Diaminopimelate Epimerase, Chain A, domain 1"/>
    <property type="match status" value="2"/>
</dbReference>
<name>A0A9P1NGF7_BACAS</name>
<evidence type="ECO:0000256" key="1">
    <source>
        <dbReference type="ARBA" id="ARBA00008270"/>
    </source>
</evidence>
<keyword evidence="2 4" id="KW-0413">Isomerase</keyword>
<dbReference type="RefSeq" id="WP_013351430.1">
    <property type="nucleotide sequence ID" value="NC_014551.1"/>
</dbReference>
<keyword evidence="5" id="KW-1185">Reference proteome</keyword>
<dbReference type="Proteomes" id="UP000006562">
    <property type="component" value="Chromosome"/>
</dbReference>
<dbReference type="PIRSF" id="PIRSF016184">
    <property type="entry name" value="PhzC_PhzF"/>
    <property type="match status" value="1"/>
</dbReference>
<feature type="active site" evidence="3">
    <location>
        <position position="47"/>
    </location>
</feature>
<accession>A0A9P1NGF7</accession>
<reference evidence="4 5" key="1">
    <citation type="journal article" date="2011" name="Int. J. Syst. Evol. Microbiol.">
        <title>Relationship of Bacillus amyloliquefaciens clades associated with strains DSM 7T and FZB42T: a proposal for Bacillus amyloliquefaciens subsp. amyloliquefaciens subsp. nov. and Bacillus amyloliquefaciens subsp. plantarum subsp. nov. based on complete genome sequence comparisons.</title>
        <authorList>
            <person name="Borriss R."/>
            <person name="Chen X.H."/>
            <person name="Rueckert C."/>
            <person name="Blom J."/>
            <person name="Becker A."/>
            <person name="Baumgarth B."/>
            <person name="Fan B."/>
            <person name="Pukall R."/>
            <person name="Schumann P."/>
            <person name="Sproer C."/>
            <person name="Junge H."/>
            <person name="Vater J."/>
            <person name="Puhler A."/>
            <person name="Klenk H.P."/>
        </authorList>
    </citation>
    <scope>NUCLEOTIDE SEQUENCE [LARGE SCALE GENOMIC DNA]</scope>
    <source>
        <strain evidence="5">DSM 7</strain>
    </source>
</reference>
<dbReference type="GO" id="GO:0016853">
    <property type="term" value="F:isomerase activity"/>
    <property type="evidence" value="ECO:0007669"/>
    <property type="project" value="UniProtKB-KW"/>
</dbReference>
<dbReference type="PANTHER" id="PTHR13774">
    <property type="entry name" value="PHENAZINE BIOSYNTHESIS PROTEIN"/>
    <property type="match status" value="1"/>
</dbReference>
<dbReference type="Pfam" id="PF02567">
    <property type="entry name" value="PhzC-PhzF"/>
    <property type="match status" value="1"/>
</dbReference>
<protein>
    <submittedName>
        <fullName evidence="4">Isomerase</fullName>
        <ecNumber evidence="4">5.1.-.-</ecNumber>
    </submittedName>
</protein>
<dbReference type="NCBIfam" id="TIGR00654">
    <property type="entry name" value="PhzF_family"/>
    <property type="match status" value="1"/>
</dbReference>
<gene>
    <name evidence="4" type="primary">yfhB</name>
    <name evidence="4" type="ordered locus">BAMF_0805</name>
</gene>
<dbReference type="InterPro" id="IPR003719">
    <property type="entry name" value="Phenazine_PhzF-like"/>
</dbReference>
<organism evidence="4 5">
    <name type="scientific">Bacillus amyloliquefaciens (strain ATCC 23350 / DSM 7 / BCRC 11601 / CCUG 28519 / NBRC 15535 / NRRL B-14393 / F)</name>
    <dbReference type="NCBI Taxonomy" id="692420"/>
    <lineage>
        <taxon>Bacteria</taxon>
        <taxon>Bacillati</taxon>
        <taxon>Bacillota</taxon>
        <taxon>Bacilli</taxon>
        <taxon>Bacillales</taxon>
        <taxon>Bacillaceae</taxon>
        <taxon>Bacillus</taxon>
        <taxon>Bacillus amyloliquefaciens group</taxon>
    </lineage>
</organism>
<evidence type="ECO:0000256" key="2">
    <source>
        <dbReference type="ARBA" id="ARBA00023235"/>
    </source>
</evidence>
<dbReference type="KEGG" id="bao:BAMF_0805"/>
<proteinExistence type="inferred from homology"/>
<dbReference type="AlphaFoldDB" id="A0A9P1NGF7"/>
<dbReference type="EMBL" id="FN597644">
    <property type="protein sequence ID" value="CBI41931.1"/>
    <property type="molecule type" value="Genomic_DNA"/>
</dbReference>
<dbReference type="EC" id="5.1.-.-" evidence="4"/>
<dbReference type="PANTHER" id="PTHR13774:SF17">
    <property type="entry name" value="PHENAZINE BIOSYNTHESIS-LIKE DOMAIN-CONTAINING PROTEIN"/>
    <property type="match status" value="1"/>
</dbReference>
<dbReference type="SUPFAM" id="SSF54506">
    <property type="entry name" value="Diaminopimelate epimerase-like"/>
    <property type="match status" value="1"/>
</dbReference>
<dbReference type="GO" id="GO:0005737">
    <property type="term" value="C:cytoplasm"/>
    <property type="evidence" value="ECO:0007669"/>
    <property type="project" value="TreeGrafter"/>
</dbReference>
<evidence type="ECO:0000256" key="3">
    <source>
        <dbReference type="PIRSR" id="PIRSR016184-1"/>
    </source>
</evidence>
<evidence type="ECO:0000313" key="4">
    <source>
        <dbReference type="EMBL" id="CBI41931.1"/>
    </source>
</evidence>